<name>A0AAD3H628_9STRA</name>
<evidence type="ECO:0000313" key="9">
    <source>
        <dbReference type="EMBL" id="GFH51740.1"/>
    </source>
</evidence>
<dbReference type="EMBL" id="BLLK01000045">
    <property type="protein sequence ID" value="GFH51740.1"/>
    <property type="molecule type" value="Genomic_DNA"/>
</dbReference>
<dbReference type="GO" id="GO:0004382">
    <property type="term" value="F:GDP phosphatase activity"/>
    <property type="evidence" value="ECO:0007669"/>
    <property type="project" value="TreeGrafter"/>
</dbReference>
<feature type="binding site" evidence="6">
    <location>
        <position position="412"/>
    </location>
    <ligand>
        <name>Ca(2+)</name>
        <dbReference type="ChEBI" id="CHEBI:29108"/>
    </ligand>
</feature>
<sequence length="547" mass="61147">MQHTNRSLRIRSTSRTRSVPNFVTIATGEIPYPRPATRQTSASSKTPVKNSSRDYFVPPPPPPPPQSSSKSVGFKPLNVDSNNSYSSNVSTGSLYDYNINSSTHNEYYQSYTSQDPSSPNYYTADKHKKKSYPSMMPARETAAYAHHNSPQSHIARFLHYCRQHATAVTAVLCFFVFLLIFTGEEVIGSSPGGNYGLRASGKVDPHWGGAVHAGYFTPKSAVASPTQFHFAAVTDMDQLSRVPGSEKPIFQSFMMPGMLTYDSSANKYKVEFGDMRTLVSGHNEAGRGMELSELTLYQNRLLAFDDRTGSIFEVLSHEDKSFVVPRFVITEGEGDTDKGMKWEWATVKDGELWIGSMGKEYTRPDGSILNTNNLWVATVNGKGEITRRDWAKQYNFVRHLLGADAPGYVIHEAVLWSQKLKKWIFIPRRVSADKYDDVIDEKKGTNKVVLVDEKFTNGEVIDIKMTVDPLHGFSSAAFVPNSNERHIAALRSVEEDCVGGDESLCKQRSYLMVFDVLTGEVLMDEVKFENDIKFEGLEFADVSIAPY</sequence>
<dbReference type="AlphaFoldDB" id="A0AAD3H628"/>
<dbReference type="GO" id="GO:0030166">
    <property type="term" value="P:proteoglycan biosynthetic process"/>
    <property type="evidence" value="ECO:0007669"/>
    <property type="project" value="TreeGrafter"/>
</dbReference>
<feature type="transmembrane region" description="Helical" evidence="8">
    <location>
        <begin position="165"/>
        <end position="183"/>
    </location>
</feature>
<evidence type="ECO:0000256" key="6">
    <source>
        <dbReference type="PIRSR" id="PIRSR609283-1"/>
    </source>
</evidence>
<feature type="compositionally biased region" description="Basic residues" evidence="7">
    <location>
        <begin position="1"/>
        <end position="14"/>
    </location>
</feature>
<accession>A0AAD3H628</accession>
<keyword evidence="4 6" id="KW-0106">Calcium</keyword>
<evidence type="ECO:0000256" key="1">
    <source>
        <dbReference type="ARBA" id="ARBA00001913"/>
    </source>
</evidence>
<keyword evidence="10" id="KW-1185">Reference proteome</keyword>
<gene>
    <name evidence="9" type="ORF">CTEN210_08216</name>
</gene>
<comment type="cofactor">
    <cofactor evidence="1 6">
        <name>Ca(2+)</name>
        <dbReference type="ChEBI" id="CHEBI:29108"/>
    </cofactor>
</comment>
<keyword evidence="3" id="KW-0378">Hydrolase</keyword>
<evidence type="ECO:0000256" key="8">
    <source>
        <dbReference type="SAM" id="Phobius"/>
    </source>
</evidence>
<feature type="compositionally biased region" description="Polar residues" evidence="7">
    <location>
        <begin position="37"/>
        <end position="50"/>
    </location>
</feature>
<protein>
    <recommendedName>
        <fullName evidence="11">Apyrase</fullName>
    </recommendedName>
</protein>
<feature type="binding site" evidence="6">
    <location>
        <position position="292"/>
    </location>
    <ligand>
        <name>Ca(2+)</name>
        <dbReference type="ChEBI" id="CHEBI:29108"/>
    </ligand>
</feature>
<keyword evidence="8" id="KW-0812">Transmembrane</keyword>
<feature type="binding site" evidence="6">
    <location>
        <position position="474"/>
    </location>
    <ligand>
        <name>Ca(2+)</name>
        <dbReference type="ChEBI" id="CHEBI:29108"/>
    </ligand>
</feature>
<keyword evidence="2 6" id="KW-0479">Metal-binding</keyword>
<feature type="binding site" evidence="6">
    <location>
        <position position="343"/>
    </location>
    <ligand>
        <name>Ca(2+)</name>
        <dbReference type="ChEBI" id="CHEBI:29108"/>
    </ligand>
</feature>
<feature type="binding site" evidence="6">
    <location>
        <position position="293"/>
    </location>
    <ligand>
        <name>Ca(2+)</name>
        <dbReference type="ChEBI" id="CHEBI:29108"/>
    </ligand>
</feature>
<feature type="region of interest" description="Disordered" evidence="7">
    <location>
        <begin position="1"/>
        <end position="76"/>
    </location>
</feature>
<organism evidence="9 10">
    <name type="scientific">Chaetoceros tenuissimus</name>
    <dbReference type="NCBI Taxonomy" id="426638"/>
    <lineage>
        <taxon>Eukaryota</taxon>
        <taxon>Sar</taxon>
        <taxon>Stramenopiles</taxon>
        <taxon>Ochrophyta</taxon>
        <taxon>Bacillariophyta</taxon>
        <taxon>Coscinodiscophyceae</taxon>
        <taxon>Chaetocerotophycidae</taxon>
        <taxon>Chaetocerotales</taxon>
        <taxon>Chaetocerotaceae</taxon>
        <taxon>Chaetoceros</taxon>
    </lineage>
</organism>
<dbReference type="Pfam" id="PF06079">
    <property type="entry name" value="Apyrase"/>
    <property type="match status" value="1"/>
</dbReference>
<dbReference type="SUPFAM" id="SSF101887">
    <property type="entry name" value="Apyrase"/>
    <property type="match status" value="1"/>
</dbReference>
<dbReference type="GO" id="GO:0045134">
    <property type="term" value="F:UDP phosphatase activity"/>
    <property type="evidence" value="ECO:0007669"/>
    <property type="project" value="TreeGrafter"/>
</dbReference>
<feature type="compositionally biased region" description="Pro residues" evidence="7">
    <location>
        <begin position="57"/>
        <end position="66"/>
    </location>
</feature>
<dbReference type="PANTHER" id="PTHR13023">
    <property type="entry name" value="APYRASE"/>
    <property type="match status" value="1"/>
</dbReference>
<feature type="compositionally biased region" description="Polar residues" evidence="7">
    <location>
        <begin position="109"/>
        <end position="121"/>
    </location>
</feature>
<dbReference type="PANTHER" id="PTHR13023:SF3">
    <property type="entry name" value="SOLUBLE CALCIUM-ACTIVATED NUCLEOTIDASE 1"/>
    <property type="match status" value="1"/>
</dbReference>
<evidence type="ECO:0000256" key="3">
    <source>
        <dbReference type="ARBA" id="ARBA00022801"/>
    </source>
</evidence>
<feature type="region of interest" description="Disordered" evidence="7">
    <location>
        <begin position="109"/>
        <end position="128"/>
    </location>
</feature>
<proteinExistence type="inferred from homology"/>
<dbReference type="Gene3D" id="2.120.10.100">
    <property type="entry name" value="Apyrase"/>
    <property type="match status" value="1"/>
</dbReference>
<evidence type="ECO:0000256" key="5">
    <source>
        <dbReference type="ARBA" id="ARBA00025738"/>
    </source>
</evidence>
<comment type="similarity">
    <text evidence="5">Belongs to the apyrase family.</text>
</comment>
<feature type="binding site" evidence="6">
    <location>
        <position position="535"/>
    </location>
    <ligand>
        <name>Ca(2+)</name>
        <dbReference type="ChEBI" id="CHEBI:29108"/>
    </ligand>
</feature>
<evidence type="ECO:0000256" key="4">
    <source>
        <dbReference type="ARBA" id="ARBA00022837"/>
    </source>
</evidence>
<evidence type="ECO:0000256" key="2">
    <source>
        <dbReference type="ARBA" id="ARBA00022723"/>
    </source>
</evidence>
<comment type="caution">
    <text evidence="9">The sequence shown here is derived from an EMBL/GenBank/DDBJ whole genome shotgun (WGS) entry which is preliminary data.</text>
</comment>
<evidence type="ECO:0008006" key="11">
    <source>
        <dbReference type="Google" id="ProtNLM"/>
    </source>
</evidence>
<reference evidence="9 10" key="1">
    <citation type="journal article" date="2021" name="Sci. Rep.">
        <title>The genome of the diatom Chaetoceros tenuissimus carries an ancient integrated fragment of an extant virus.</title>
        <authorList>
            <person name="Hongo Y."/>
            <person name="Kimura K."/>
            <person name="Takaki Y."/>
            <person name="Yoshida Y."/>
            <person name="Baba S."/>
            <person name="Kobayashi G."/>
            <person name="Nagasaki K."/>
            <person name="Hano T."/>
            <person name="Tomaru Y."/>
        </authorList>
    </citation>
    <scope>NUCLEOTIDE SEQUENCE [LARGE SCALE GENOMIC DNA]</scope>
    <source>
        <strain evidence="9 10">NIES-3715</strain>
    </source>
</reference>
<evidence type="ECO:0000313" key="10">
    <source>
        <dbReference type="Proteomes" id="UP001054902"/>
    </source>
</evidence>
<dbReference type="GO" id="GO:0005509">
    <property type="term" value="F:calcium ion binding"/>
    <property type="evidence" value="ECO:0007669"/>
    <property type="project" value="InterPro"/>
</dbReference>
<dbReference type="InterPro" id="IPR009283">
    <property type="entry name" value="Apyrase"/>
</dbReference>
<dbReference type="Proteomes" id="UP001054902">
    <property type="component" value="Unassembled WGS sequence"/>
</dbReference>
<keyword evidence="8" id="KW-1133">Transmembrane helix</keyword>
<evidence type="ECO:0000256" key="7">
    <source>
        <dbReference type="SAM" id="MobiDB-lite"/>
    </source>
</evidence>
<dbReference type="InterPro" id="IPR036258">
    <property type="entry name" value="Apyrase_sf"/>
</dbReference>
<keyword evidence="8" id="KW-0472">Membrane</keyword>